<organism evidence="1 2">
    <name type="scientific">Streptomyces odorifer</name>
    <dbReference type="NCBI Taxonomy" id="53450"/>
    <lineage>
        <taxon>Bacteria</taxon>
        <taxon>Bacillati</taxon>
        <taxon>Actinomycetota</taxon>
        <taxon>Actinomycetes</taxon>
        <taxon>Kitasatosporales</taxon>
        <taxon>Streptomycetaceae</taxon>
        <taxon>Streptomyces</taxon>
        <taxon>Streptomyces albidoflavus group</taxon>
    </lineage>
</organism>
<proteinExistence type="predicted"/>
<keyword evidence="2" id="KW-1185">Reference proteome</keyword>
<dbReference type="EMBL" id="JAANNT010000004">
    <property type="protein sequence ID" value="NUV28369.1"/>
    <property type="molecule type" value="Genomic_DNA"/>
</dbReference>
<sequence>MDLPALLASASLLVPEEDASENDLTVRDVWELLVGDDWETALRLLEELAADAGPPPAEFWDHLGEAAGQYGLERSAAWCHWRSAELRNGMVRAELTLRPAGEARRTTPVPGAGVLRPLWDIGGRSPTGERAVSIAALWVEGLPHLEPGASATVRLLPLTPAHWDHLRPGARITMHEDSTVAGTAVVLEVGQAGQRRLCDEPPGKEPSTKG</sequence>
<accession>A0A7Y6C7B7</accession>
<dbReference type="Proteomes" id="UP000540128">
    <property type="component" value="Unassembled WGS sequence"/>
</dbReference>
<evidence type="ECO:0000313" key="1">
    <source>
        <dbReference type="EMBL" id="NUV28369.1"/>
    </source>
</evidence>
<name>A0A7Y6C7B7_9ACTN</name>
<reference evidence="1 2" key="1">
    <citation type="submission" date="2020-03" db="EMBL/GenBank/DDBJ databases">
        <title>Complete genome sequence of sixteen Streptomyces strains facilitates identification of candidate genes involved in plant growth-promotion in grain legumes and cereals.</title>
        <authorList>
            <person name="Gopalakrishnan S."/>
            <person name="Thakur V."/>
            <person name="Saxena R."/>
            <person name="Vadlamudi S."/>
            <person name="Purohit S."/>
            <person name="Kumar V."/>
            <person name="Rathore A."/>
            <person name="Chitikineni A."/>
            <person name="Varshney R.K."/>
        </authorList>
    </citation>
    <scope>NUCLEOTIDE SEQUENCE [LARGE SCALE GENOMIC DNA]</scope>
    <source>
        <strain evidence="1 2">KAI-180</strain>
    </source>
</reference>
<dbReference type="RefSeq" id="WP_175458135.1">
    <property type="nucleotide sequence ID" value="NZ_JAANNT010000004.1"/>
</dbReference>
<comment type="caution">
    <text evidence="1">The sequence shown here is derived from an EMBL/GenBank/DDBJ whole genome shotgun (WGS) entry which is preliminary data.</text>
</comment>
<dbReference type="AlphaFoldDB" id="A0A7Y6C7B7"/>
<gene>
    <name evidence="1" type="ORF">G6W59_08460</name>
</gene>
<evidence type="ECO:0000313" key="2">
    <source>
        <dbReference type="Proteomes" id="UP000540128"/>
    </source>
</evidence>
<protein>
    <submittedName>
        <fullName evidence="1">Uncharacterized protein</fullName>
    </submittedName>
</protein>